<sequence length="87" mass="10113">MEVMDLLEKSQPFYYLEESKKLDDLIYEIVAEYKTGIISLMNRKYKSGLKTVGFNPNKNSMILVLTRDQIEASDKLFEYIGPILSIK</sequence>
<dbReference type="AlphaFoldDB" id="A0A2G9ZKJ3"/>
<name>A0A2G9ZKJ3_9BACT</name>
<evidence type="ECO:0000313" key="2">
    <source>
        <dbReference type="Proteomes" id="UP000230729"/>
    </source>
</evidence>
<gene>
    <name evidence="1" type="ORF">COX22_02925</name>
</gene>
<proteinExistence type="predicted"/>
<protein>
    <submittedName>
        <fullName evidence="1">Uncharacterized protein</fullName>
    </submittedName>
</protein>
<dbReference type="EMBL" id="PCSD01000070">
    <property type="protein sequence ID" value="PIP33703.1"/>
    <property type="molecule type" value="Genomic_DNA"/>
</dbReference>
<reference evidence="1 2" key="1">
    <citation type="submission" date="2017-09" db="EMBL/GenBank/DDBJ databases">
        <title>Depth-based differentiation of microbial function through sediment-hosted aquifers and enrichment of novel symbionts in the deep terrestrial subsurface.</title>
        <authorList>
            <person name="Probst A.J."/>
            <person name="Ladd B."/>
            <person name="Jarett J.K."/>
            <person name="Geller-Mcgrath D.E."/>
            <person name="Sieber C.M."/>
            <person name="Emerson J.B."/>
            <person name="Anantharaman K."/>
            <person name="Thomas B.C."/>
            <person name="Malmstrom R."/>
            <person name="Stieglmeier M."/>
            <person name="Klingl A."/>
            <person name="Woyke T."/>
            <person name="Ryan C.M."/>
            <person name="Banfield J.F."/>
        </authorList>
    </citation>
    <scope>NUCLEOTIDE SEQUENCE [LARGE SCALE GENOMIC DNA]</scope>
    <source>
        <strain evidence="1">CG23_combo_of_CG06-09_8_20_14_all_49_15</strain>
    </source>
</reference>
<evidence type="ECO:0000313" key="1">
    <source>
        <dbReference type="EMBL" id="PIP33703.1"/>
    </source>
</evidence>
<organism evidence="1 2">
    <name type="scientific">Candidatus Falkowbacteria bacterium CG23_combo_of_CG06-09_8_20_14_all_49_15</name>
    <dbReference type="NCBI Taxonomy" id="1974572"/>
    <lineage>
        <taxon>Bacteria</taxon>
        <taxon>Candidatus Falkowiibacteriota</taxon>
    </lineage>
</organism>
<accession>A0A2G9ZKJ3</accession>
<comment type="caution">
    <text evidence="1">The sequence shown here is derived from an EMBL/GenBank/DDBJ whole genome shotgun (WGS) entry which is preliminary data.</text>
</comment>
<dbReference type="Proteomes" id="UP000230729">
    <property type="component" value="Unassembled WGS sequence"/>
</dbReference>